<reference evidence="2" key="1">
    <citation type="journal article" date="2019" name="Int. J. Syst. Evol. Microbiol.">
        <title>The Global Catalogue of Microorganisms (GCM) 10K type strain sequencing project: providing services to taxonomists for standard genome sequencing and annotation.</title>
        <authorList>
            <consortium name="The Broad Institute Genomics Platform"/>
            <consortium name="The Broad Institute Genome Sequencing Center for Infectious Disease"/>
            <person name="Wu L."/>
            <person name="Ma J."/>
        </authorList>
    </citation>
    <scope>NUCLEOTIDE SEQUENCE [LARGE SCALE GENOMIC DNA]</scope>
    <source>
        <strain evidence="2">JCM 32304</strain>
    </source>
</reference>
<dbReference type="EMBL" id="BMQV01000001">
    <property type="protein sequence ID" value="GGP37194.1"/>
    <property type="molecule type" value="Genomic_DNA"/>
</dbReference>
<evidence type="ECO:0000313" key="1">
    <source>
        <dbReference type="EMBL" id="GGP37194.1"/>
    </source>
</evidence>
<evidence type="ECO:0000313" key="2">
    <source>
        <dbReference type="Proteomes" id="UP000654367"/>
    </source>
</evidence>
<gene>
    <name evidence="1" type="ORF">GCM10009409_00010</name>
</gene>
<keyword evidence="2" id="KW-1185">Reference proteome</keyword>
<dbReference type="Proteomes" id="UP000654367">
    <property type="component" value="Unassembled WGS sequence"/>
</dbReference>
<name>A0ABQ2Q209_9GAMM</name>
<sequence>MKHYPEDRLTTKFNTDQYDALIIMREKIGELADENIYRYYFCEQWIYGYWKCRVDIAACVAQGWKRNQYITGRMLTQKVFNKIISLKFVPDSELEGTVIANQRFQAEDLTLNPKFFVQGL</sequence>
<protein>
    <submittedName>
        <fullName evidence="1">Uncharacterized protein</fullName>
    </submittedName>
</protein>
<organism evidence="1 2">
    <name type="scientific">Shewanella saliphila</name>
    <dbReference type="NCBI Taxonomy" id="2282698"/>
    <lineage>
        <taxon>Bacteria</taxon>
        <taxon>Pseudomonadati</taxon>
        <taxon>Pseudomonadota</taxon>
        <taxon>Gammaproteobacteria</taxon>
        <taxon>Alteromonadales</taxon>
        <taxon>Shewanellaceae</taxon>
        <taxon>Shewanella</taxon>
    </lineage>
</organism>
<comment type="caution">
    <text evidence="1">The sequence shown here is derived from an EMBL/GenBank/DDBJ whole genome shotgun (WGS) entry which is preliminary data.</text>
</comment>
<proteinExistence type="predicted"/>
<dbReference type="RefSeq" id="WP_188916294.1">
    <property type="nucleotide sequence ID" value="NZ_BMQV01000001.1"/>
</dbReference>
<accession>A0ABQ2Q209</accession>